<keyword evidence="2" id="KW-0597">Phosphoprotein</keyword>
<evidence type="ECO:0000256" key="1">
    <source>
        <dbReference type="ARBA" id="ARBA00022450"/>
    </source>
</evidence>
<dbReference type="InterPro" id="IPR025110">
    <property type="entry name" value="AMP-bd_C"/>
</dbReference>
<comment type="caution">
    <text evidence="4">The sequence shown here is derived from an EMBL/GenBank/DDBJ whole genome shotgun (WGS) entry which is preliminary data.</text>
</comment>
<sequence>MTHRSAGGFDDDTTHAILLRLSDPSLVAVARAEAARRGFWVEDAGFRSGSEHAERLRWREARRPLNPDDPGPRVVLTRYTDGAADLVVSARRSALDHAGLRGLARALTTREDLLLEPPPVGGVRLTAALAPPWGLLDDEPVPPDDTSPKGDFAADVVLAATAVVLYRYQRDALVRVAAVTEAGVRVVELTAHEDQPVADLRASVRSAPGAPDGESPAVWVVLTGDADYIPLPTDGFPLVLSWHGDADVFAFAGLEHARSAVHAVVAHDFARATAYVAAQLADACPDAVVGDLELMDTAAAAAVVDLGRTSVPPAPTLTIHDAVAKFAATHPDSVAVSDDRSSLTYAELEARATAWARALVDRGAGPGRFVGVCLKRMTDLVVAMLAVLKTGAAYVPMDPQSPDERLRFIAEDAGLVAVVTSVSGFPTEGAVRPAELTASTSTTGLPRARPDAPAYVIYTSGTTGRPKGVVVPHRNVLALLAATVDDMSLSTEDVWSCFHSVAFDFSVWEIWGCLVTGGRLVLVPYLVTRSPEEFHALLGREGVTVLSQTPSAFAGLVEADARANAGAPRLIVFGGEAFDPRPAVGWLRRHPESRLVNMYGITETTVHVTAQEVRLRDLRTRRYCVGQAIPGWTVSIRDSRGRPQPPGAVGEIWVGGAGLATHYLNRPELTAERFVLDPYTGERQYRSGDLGRLRMDGSLDHAGRLDDQVKIRGFRIELGEIRAALLDAGAVDAAVVVAGQEAGPEYARLVAYVVVPSGGTAADVRRRAGMVLPDYMVPAELVELPALPLTLNGKLDRAALPAVTIPSTVDEPGPVDGMLSVWRSVIGPHVGPDDHFFDLGGNSLLAVRLLATLRRAGFGSIALRDLYRHPTPNGLAASLSNG</sequence>
<dbReference type="AlphaFoldDB" id="A0A4R2J8W6"/>
<dbReference type="Pfam" id="PF13193">
    <property type="entry name" value="AMP-binding_C"/>
    <property type="match status" value="1"/>
</dbReference>
<dbReference type="Gene3D" id="3.40.50.12780">
    <property type="entry name" value="N-terminal domain of ligase-like"/>
    <property type="match status" value="1"/>
</dbReference>
<dbReference type="Gene3D" id="3.30.300.30">
    <property type="match status" value="1"/>
</dbReference>
<dbReference type="InterPro" id="IPR020845">
    <property type="entry name" value="AMP-binding_CS"/>
</dbReference>
<dbReference type="FunFam" id="3.40.50.980:FF:000002">
    <property type="entry name" value="Enterobactin synthetase component F"/>
    <property type="match status" value="1"/>
</dbReference>
<dbReference type="InterPro" id="IPR036736">
    <property type="entry name" value="ACP-like_sf"/>
</dbReference>
<dbReference type="Pfam" id="PF00550">
    <property type="entry name" value="PP-binding"/>
    <property type="match status" value="1"/>
</dbReference>
<dbReference type="InterPro" id="IPR000873">
    <property type="entry name" value="AMP-dep_synth/lig_dom"/>
</dbReference>
<dbReference type="FunFam" id="3.40.50.12780:FF:000012">
    <property type="entry name" value="Non-ribosomal peptide synthetase"/>
    <property type="match status" value="1"/>
</dbReference>
<dbReference type="PANTHER" id="PTHR45527">
    <property type="entry name" value="NONRIBOSOMAL PEPTIDE SYNTHETASE"/>
    <property type="match status" value="1"/>
</dbReference>
<dbReference type="GO" id="GO:0031177">
    <property type="term" value="F:phosphopantetheine binding"/>
    <property type="evidence" value="ECO:0007669"/>
    <property type="project" value="InterPro"/>
</dbReference>
<evidence type="ECO:0000259" key="3">
    <source>
        <dbReference type="PROSITE" id="PS50075"/>
    </source>
</evidence>
<dbReference type="InterPro" id="IPR045851">
    <property type="entry name" value="AMP-bd_C_sf"/>
</dbReference>
<dbReference type="InterPro" id="IPR042099">
    <property type="entry name" value="ANL_N_sf"/>
</dbReference>
<gene>
    <name evidence="4" type="ORF">EV192_107174</name>
</gene>
<dbReference type="PANTHER" id="PTHR45527:SF1">
    <property type="entry name" value="FATTY ACID SYNTHASE"/>
    <property type="match status" value="1"/>
</dbReference>
<dbReference type="SMART" id="SM00823">
    <property type="entry name" value="PKS_PP"/>
    <property type="match status" value="1"/>
</dbReference>
<accession>A0A4R2J8W6</accession>
<protein>
    <submittedName>
        <fullName evidence="4">Amino acid adenylation domain-containing protein</fullName>
    </submittedName>
</protein>
<keyword evidence="1" id="KW-0596">Phosphopantetheine</keyword>
<dbReference type="GO" id="GO:0043041">
    <property type="term" value="P:amino acid activation for nonribosomal peptide biosynthetic process"/>
    <property type="evidence" value="ECO:0007669"/>
    <property type="project" value="TreeGrafter"/>
</dbReference>
<dbReference type="SUPFAM" id="SSF56801">
    <property type="entry name" value="Acetyl-CoA synthetase-like"/>
    <property type="match status" value="1"/>
</dbReference>
<dbReference type="SUPFAM" id="SSF47336">
    <property type="entry name" value="ACP-like"/>
    <property type="match status" value="1"/>
</dbReference>
<dbReference type="InterPro" id="IPR020806">
    <property type="entry name" value="PKS_PP-bd"/>
</dbReference>
<dbReference type="Proteomes" id="UP000295680">
    <property type="component" value="Unassembled WGS sequence"/>
</dbReference>
<dbReference type="RefSeq" id="WP_132121809.1">
    <property type="nucleotide sequence ID" value="NZ_SLWS01000007.1"/>
</dbReference>
<dbReference type="Gene3D" id="1.10.1200.10">
    <property type="entry name" value="ACP-like"/>
    <property type="match status" value="1"/>
</dbReference>
<dbReference type="PROSITE" id="PS50075">
    <property type="entry name" value="CARRIER"/>
    <property type="match status" value="1"/>
</dbReference>
<dbReference type="InterPro" id="IPR010071">
    <property type="entry name" value="AA_adenyl_dom"/>
</dbReference>
<dbReference type="GO" id="GO:0005829">
    <property type="term" value="C:cytosol"/>
    <property type="evidence" value="ECO:0007669"/>
    <property type="project" value="TreeGrafter"/>
</dbReference>
<evidence type="ECO:0000313" key="5">
    <source>
        <dbReference type="Proteomes" id="UP000295680"/>
    </source>
</evidence>
<reference evidence="4 5" key="1">
    <citation type="submission" date="2019-03" db="EMBL/GenBank/DDBJ databases">
        <title>Genomic Encyclopedia of Type Strains, Phase IV (KMG-IV): sequencing the most valuable type-strain genomes for metagenomic binning, comparative biology and taxonomic classification.</title>
        <authorList>
            <person name="Goeker M."/>
        </authorList>
    </citation>
    <scope>NUCLEOTIDE SEQUENCE [LARGE SCALE GENOMIC DNA]</scope>
    <source>
        <strain evidence="4 5">DSM 45934</strain>
    </source>
</reference>
<dbReference type="GO" id="GO:0044550">
    <property type="term" value="P:secondary metabolite biosynthetic process"/>
    <property type="evidence" value="ECO:0007669"/>
    <property type="project" value="TreeGrafter"/>
</dbReference>
<keyword evidence="5" id="KW-1185">Reference proteome</keyword>
<evidence type="ECO:0000256" key="2">
    <source>
        <dbReference type="ARBA" id="ARBA00022553"/>
    </source>
</evidence>
<dbReference type="PROSITE" id="PS00012">
    <property type="entry name" value="PHOSPHOPANTETHEINE"/>
    <property type="match status" value="1"/>
</dbReference>
<dbReference type="EMBL" id="SLWS01000007">
    <property type="protein sequence ID" value="TCO55751.1"/>
    <property type="molecule type" value="Genomic_DNA"/>
</dbReference>
<dbReference type="OrthoDB" id="3243414at2"/>
<organism evidence="4 5">
    <name type="scientific">Actinocrispum wychmicini</name>
    <dbReference type="NCBI Taxonomy" id="1213861"/>
    <lineage>
        <taxon>Bacteria</taxon>
        <taxon>Bacillati</taxon>
        <taxon>Actinomycetota</taxon>
        <taxon>Actinomycetes</taxon>
        <taxon>Pseudonocardiales</taxon>
        <taxon>Pseudonocardiaceae</taxon>
        <taxon>Actinocrispum</taxon>
    </lineage>
</organism>
<feature type="domain" description="Carrier" evidence="3">
    <location>
        <begin position="809"/>
        <end position="882"/>
    </location>
</feature>
<dbReference type="NCBIfam" id="TIGR01733">
    <property type="entry name" value="AA-adenyl-dom"/>
    <property type="match status" value="1"/>
</dbReference>
<dbReference type="PROSITE" id="PS00455">
    <property type="entry name" value="AMP_BINDING"/>
    <property type="match status" value="1"/>
</dbReference>
<name>A0A4R2J8W6_9PSEU</name>
<proteinExistence type="predicted"/>
<dbReference type="Pfam" id="PF00501">
    <property type="entry name" value="AMP-binding"/>
    <property type="match status" value="1"/>
</dbReference>
<evidence type="ECO:0000313" key="4">
    <source>
        <dbReference type="EMBL" id="TCO55751.1"/>
    </source>
</evidence>
<dbReference type="InterPro" id="IPR006162">
    <property type="entry name" value="Ppantetheine_attach_site"/>
</dbReference>
<dbReference type="InterPro" id="IPR009081">
    <property type="entry name" value="PP-bd_ACP"/>
</dbReference>